<name>A0A645ALM8_9ZZZZ</name>
<dbReference type="SUPFAM" id="SSF63829">
    <property type="entry name" value="Calcium-dependent phosphotriesterase"/>
    <property type="match status" value="1"/>
</dbReference>
<accession>A0A645ALM8</accession>
<protein>
    <submittedName>
        <fullName evidence="1">Uncharacterized protein</fullName>
    </submittedName>
</protein>
<proteinExistence type="predicted"/>
<sequence>MNDKAYVLVNNYTKTIIAVYDCLNEKVVTNNLLSSDTEIAMPYSIAVDAFNEDVFVMDAIGDGSYGNIVCYDKNGKYKYKIKGVGLYPNNTLFLN</sequence>
<dbReference type="EMBL" id="VSSQ01013014">
    <property type="protein sequence ID" value="MPM50544.1"/>
    <property type="molecule type" value="Genomic_DNA"/>
</dbReference>
<dbReference type="InterPro" id="IPR015943">
    <property type="entry name" value="WD40/YVTN_repeat-like_dom_sf"/>
</dbReference>
<dbReference type="AlphaFoldDB" id="A0A645ALM8"/>
<organism evidence="1">
    <name type="scientific">bioreactor metagenome</name>
    <dbReference type="NCBI Taxonomy" id="1076179"/>
    <lineage>
        <taxon>unclassified sequences</taxon>
        <taxon>metagenomes</taxon>
        <taxon>ecological metagenomes</taxon>
    </lineage>
</organism>
<gene>
    <name evidence="1" type="ORF">SDC9_97286</name>
</gene>
<evidence type="ECO:0000313" key="1">
    <source>
        <dbReference type="EMBL" id="MPM50544.1"/>
    </source>
</evidence>
<comment type="caution">
    <text evidence="1">The sequence shown here is derived from an EMBL/GenBank/DDBJ whole genome shotgun (WGS) entry which is preliminary data.</text>
</comment>
<dbReference type="Gene3D" id="2.130.10.10">
    <property type="entry name" value="YVTN repeat-like/Quinoprotein amine dehydrogenase"/>
    <property type="match status" value="1"/>
</dbReference>
<reference evidence="1" key="1">
    <citation type="submission" date="2019-08" db="EMBL/GenBank/DDBJ databases">
        <authorList>
            <person name="Kucharzyk K."/>
            <person name="Murdoch R.W."/>
            <person name="Higgins S."/>
            <person name="Loffler F."/>
        </authorList>
    </citation>
    <scope>NUCLEOTIDE SEQUENCE</scope>
</reference>